<dbReference type="InterPro" id="IPR029021">
    <property type="entry name" value="Prot-tyrosine_phosphatase-like"/>
</dbReference>
<evidence type="ECO:0000256" key="3">
    <source>
        <dbReference type="ARBA" id="ARBA00013064"/>
    </source>
</evidence>
<feature type="signal peptide" evidence="13">
    <location>
        <begin position="1"/>
        <end position="31"/>
    </location>
</feature>
<feature type="domain" description="Fibronectin type-III" evidence="17">
    <location>
        <begin position="284"/>
        <end position="375"/>
    </location>
</feature>
<keyword evidence="6" id="KW-0378">Hydrolase</keyword>
<feature type="domain" description="Tyrosine-protein phosphatase" evidence="14">
    <location>
        <begin position="1031"/>
        <end position="1290"/>
    </location>
</feature>
<sequence>MKRLTGCSGFTALWKCMCCFLILSLAQVGEGQAPTTLPSNGVRLYLAYENKIIPDYSMIYASQFYDLDQNDNKDGINDALWCQSANNVTNIGVWYYPNGTEVPLIYEDLGDSLAPRPVYSKRFSGQIALARRDGLSGYEGLYKCIIPDENGVSQTLVVGAYTDSGYNNNDGPDADPTMQFSLLSTSRLATPPVFSLSFNVSDGPPTTVNCSVNGNGISTELSRVIVNGSESVTRVTVTVRLREAGNYQCTVSNDRVTNGPISGNSHPTAVSSTLSFDDVSVSDTPTGLTATRLSTGLAHVRLSWSTVSGATGYEVYYQLSSNTPVSISNTSYATINVTSGLIQGSTYTFYVVSYGSASLPSGNASVMLTISNPIVNNLTTQITSASITLTWSPPTAVVPISYNINRRCRRVCESSFTSNNETSVSSPHTSTGIPPYSQCGFDLIGVYGAEIAYLTTIFLATTLSTAPTAPVDDIIFSSVESVSMTVSWDEVPCNGRNGPITGYYLTYTNITSNTSYTVNITGGDNRMYNLTGLIPYTNYTVSIIPYNYNMNGPARQEIQLTAESIPGVISDLRHSRPPTEIVIIWNPPTIPNGIITVYEIRYRKSTSTGSYNITNTTNTYYSIVGLIPNTSYTIGVRAYTSIGPGEWTDGEYTTIEIPVNQNFSITKLNSTAVRAVWGFVSGASHYTVYYESTSSSSRKKRQVETGMRVFPGDTTEGLIGGLDPNLNYLFSISISFNVNGRTYEGERTQKIPPGATLTPTVVSSTSVVSTVMQPSTLRQTSTVMQTSTAIVTSSTPVTTSTASSNPPESSAGGSSGGAIAAGIIIPLLLVIGLVIVIIVVVVVWRKKKGKDEVVYYNTRTKQAAPEAVSYSVDQVGQYEEVKLETRHGPPPPPAPFKAATPPVIEEFPSNMTTEEGREVLFKVKVKETSKPSFNWYHNGEPVTDDYAHELRGDGSLLLLSVEEKHKGTYRFVANNDAGTVSQQVVLTVAVEGSDESRLLHGDSSSAKIGMIPVDKFGEFVANGHAKGNEGFRSQFGTLNSGENEHSVTIAVTQSNKPLNRFANIVVYDDNRILLNQIPGNRDCQNDYVNACYIDGYSQDYKYIATQGPVTKTLVDFWRLIWQEKPPVIVMVTNVKEEKKIKCHQYWPESGSTSYGPFRIELTKDQALSDYTIREMHLTLLGSDQPPLMITQYHFTSWPDHGVPEYATSILQFHRRIKNEYKPTKGPMLVHCSAGVGRTGTFMAIDMGLQQAEKEGGIDIISIINKMRQQRMKMVQTADQYIFVNDAVLESVTCGNTQVDSRNARIVFNRMSKPDTKTGRTGFIDQFTVLEQVTQRPDEVTHNIASQNNDKNRSTQFLPRDNYRVPLKGEHPDYINAVFINGYKEKKAFIIAESPMFNTARNFWKMIDDRNVTAIVMLCQENKNNQEVCYQYWSNRKLGEYNISLLNEEIHNAGYIERKIEVTNDNKAGDKQQVKQYQITNWDSTGKLTNPQTILLVIEEMYRTQRKRGNTSIVIHCSDTVGRSGVFCAAATTINKCKTEGVIDVFQVLKSQRIQKPGSVQTVQQYQGIFQIVLTYLDSFETYSNFTT</sequence>
<dbReference type="SMART" id="SM00409">
    <property type="entry name" value="IG"/>
    <property type="match status" value="1"/>
</dbReference>
<evidence type="ECO:0000259" key="14">
    <source>
        <dbReference type="PROSITE" id="PS50055"/>
    </source>
</evidence>
<dbReference type="InterPro" id="IPR050348">
    <property type="entry name" value="Protein-Tyr_Phosphatase"/>
</dbReference>
<keyword evidence="12" id="KW-0812">Transmembrane</keyword>
<keyword evidence="7" id="KW-0904">Protein phosphatase</keyword>
<feature type="domain" description="Tyrosine-protein phosphatase" evidence="14">
    <location>
        <begin position="1322"/>
        <end position="1575"/>
    </location>
</feature>
<dbReference type="FunFam" id="3.90.190.10:FF:000062">
    <property type="entry name" value="Receptor-type tyrosine-protein phosphatase kappa"/>
    <property type="match status" value="1"/>
</dbReference>
<keyword evidence="12" id="KW-1133">Transmembrane helix</keyword>
<dbReference type="Gene3D" id="3.90.190.10">
    <property type="entry name" value="Protein tyrosine phosphatase superfamily"/>
    <property type="match status" value="2"/>
</dbReference>
<dbReference type="EnsemblMetazoa" id="Aqu2.1.18915_001">
    <property type="protein sequence ID" value="Aqu2.1.18915_001"/>
    <property type="gene ID" value="Aqu2.1.18915"/>
</dbReference>
<dbReference type="PROSITE" id="PS50853">
    <property type="entry name" value="FN3"/>
    <property type="match status" value="4"/>
</dbReference>
<evidence type="ECO:0000256" key="2">
    <source>
        <dbReference type="ARBA" id="ARBA00009580"/>
    </source>
</evidence>
<dbReference type="CDD" id="cd00047">
    <property type="entry name" value="PTPc"/>
    <property type="match status" value="1"/>
</dbReference>
<feature type="domain" description="Fibronectin type-III" evidence="17">
    <location>
        <begin position="565"/>
        <end position="658"/>
    </location>
</feature>
<dbReference type="InterPro" id="IPR003595">
    <property type="entry name" value="Tyr_Pase_cat"/>
</dbReference>
<comment type="subcellular location">
    <subcellularLocation>
        <location evidence="1">Membrane</location>
        <topology evidence="1">Single-pass membrane protein</topology>
    </subcellularLocation>
</comment>
<dbReference type="InterPro" id="IPR036116">
    <property type="entry name" value="FN3_sf"/>
</dbReference>
<dbReference type="GO" id="GO:0016020">
    <property type="term" value="C:membrane"/>
    <property type="evidence" value="ECO:0007669"/>
    <property type="project" value="UniProtKB-SubCell"/>
</dbReference>
<protein>
    <recommendedName>
        <fullName evidence="3">protein-tyrosine-phosphatase</fullName>
        <ecNumber evidence="3">3.1.3.48</ecNumber>
    </recommendedName>
</protein>
<dbReference type="FunFam" id="3.90.190.10:FF:000102">
    <property type="entry name" value="Receptor-type tyrosine-protein phosphatase"/>
    <property type="match status" value="1"/>
</dbReference>
<keyword evidence="8 12" id="KW-0472">Membrane</keyword>
<dbReference type="PROSITE" id="PS50835">
    <property type="entry name" value="IG_LIKE"/>
    <property type="match status" value="2"/>
</dbReference>
<evidence type="ECO:0000256" key="6">
    <source>
        <dbReference type="ARBA" id="ARBA00022801"/>
    </source>
</evidence>
<evidence type="ECO:0000256" key="13">
    <source>
        <dbReference type="SAM" id="SignalP"/>
    </source>
</evidence>
<dbReference type="PRINTS" id="PR00700">
    <property type="entry name" value="PRTYPHPHTASE"/>
</dbReference>
<evidence type="ECO:0000256" key="7">
    <source>
        <dbReference type="ARBA" id="ARBA00022912"/>
    </source>
</evidence>
<dbReference type="InterPro" id="IPR000387">
    <property type="entry name" value="Tyr_Pase_dom"/>
</dbReference>
<dbReference type="InterPro" id="IPR000242">
    <property type="entry name" value="PTP_cat"/>
</dbReference>
<feature type="chain" id="PRO_5012982361" description="protein-tyrosine-phosphatase" evidence="13">
    <location>
        <begin position="32"/>
        <end position="1587"/>
    </location>
</feature>
<dbReference type="SMART" id="SM00404">
    <property type="entry name" value="PTPc_motif"/>
    <property type="match status" value="2"/>
</dbReference>
<dbReference type="SMART" id="SM00060">
    <property type="entry name" value="FN3"/>
    <property type="match status" value="5"/>
</dbReference>
<evidence type="ECO:0000256" key="8">
    <source>
        <dbReference type="ARBA" id="ARBA00023136"/>
    </source>
</evidence>
<evidence type="ECO:0000259" key="16">
    <source>
        <dbReference type="PROSITE" id="PS50835"/>
    </source>
</evidence>
<dbReference type="PROSITE" id="PS50056">
    <property type="entry name" value="TYR_PHOSPHATASE_2"/>
    <property type="match status" value="2"/>
</dbReference>
<accession>A0A1X7TUQ0</accession>
<dbReference type="InterPro" id="IPR003599">
    <property type="entry name" value="Ig_sub"/>
</dbReference>
<keyword evidence="4 13" id="KW-0732">Signal</keyword>
<evidence type="ECO:0000259" key="15">
    <source>
        <dbReference type="PROSITE" id="PS50056"/>
    </source>
</evidence>
<dbReference type="Pfam" id="PF00041">
    <property type="entry name" value="fn3"/>
    <property type="match status" value="2"/>
</dbReference>
<proteinExistence type="inferred from homology"/>
<feature type="domain" description="Tyrosine specific protein phosphatases" evidence="15">
    <location>
        <begin position="1491"/>
        <end position="1566"/>
    </location>
</feature>
<dbReference type="InterPro" id="IPR013783">
    <property type="entry name" value="Ig-like_fold"/>
</dbReference>
<dbReference type="PRINTS" id="PR00014">
    <property type="entry name" value="FNTYPEIII"/>
</dbReference>
<dbReference type="SMART" id="SM00194">
    <property type="entry name" value="PTPc"/>
    <property type="match status" value="2"/>
</dbReference>
<feature type="domain" description="Fibronectin type-III" evidence="17">
    <location>
        <begin position="470"/>
        <end position="564"/>
    </location>
</feature>
<evidence type="ECO:0000256" key="12">
    <source>
        <dbReference type="SAM" id="Phobius"/>
    </source>
</evidence>
<dbReference type="PANTHER" id="PTHR19134:SF562">
    <property type="entry name" value="PROTEIN-TYROSINE-PHOSPHATASE"/>
    <property type="match status" value="1"/>
</dbReference>
<dbReference type="Pfam" id="PF00102">
    <property type="entry name" value="Y_phosphatase"/>
    <property type="match status" value="2"/>
</dbReference>
<dbReference type="InterPro" id="IPR003961">
    <property type="entry name" value="FN3_dom"/>
</dbReference>
<dbReference type="CDD" id="cd00063">
    <property type="entry name" value="FN3"/>
    <property type="match status" value="3"/>
</dbReference>
<dbReference type="SUPFAM" id="SSF49265">
    <property type="entry name" value="Fibronectin type III"/>
    <property type="match status" value="4"/>
</dbReference>
<evidence type="ECO:0000313" key="18">
    <source>
        <dbReference type="EnsemblMetazoa" id="Aqu2.1.18915_001"/>
    </source>
</evidence>
<name>A0A1X7TUQ0_AMPQE</name>
<dbReference type="eggNOG" id="KOG4221">
    <property type="taxonomic scope" value="Eukaryota"/>
</dbReference>
<feature type="transmembrane region" description="Helical" evidence="12">
    <location>
        <begin position="818"/>
        <end position="844"/>
    </location>
</feature>
<dbReference type="PANTHER" id="PTHR19134">
    <property type="entry name" value="RECEPTOR-TYPE TYROSINE-PROTEIN PHOSPHATASE"/>
    <property type="match status" value="1"/>
</dbReference>
<feature type="domain" description="Tyrosine specific protein phosphatases" evidence="15">
    <location>
        <begin position="1210"/>
        <end position="1281"/>
    </location>
</feature>
<comment type="catalytic activity">
    <reaction evidence="10">
        <text>O-phospho-L-tyrosyl-[protein] + H2O = L-tyrosyl-[protein] + phosphate</text>
        <dbReference type="Rhea" id="RHEA:10684"/>
        <dbReference type="Rhea" id="RHEA-COMP:10136"/>
        <dbReference type="Rhea" id="RHEA-COMP:20101"/>
        <dbReference type="ChEBI" id="CHEBI:15377"/>
        <dbReference type="ChEBI" id="CHEBI:43474"/>
        <dbReference type="ChEBI" id="CHEBI:46858"/>
        <dbReference type="ChEBI" id="CHEBI:61978"/>
        <dbReference type="EC" id="3.1.3.48"/>
    </reaction>
</comment>
<dbReference type="PROSITE" id="PS00383">
    <property type="entry name" value="TYR_PHOSPHATASE_1"/>
    <property type="match status" value="1"/>
</dbReference>
<feature type="domain" description="Ig-like" evidence="16">
    <location>
        <begin position="191"/>
        <end position="275"/>
    </location>
</feature>
<feature type="domain" description="Fibronectin type-III" evidence="17">
    <location>
        <begin position="659"/>
        <end position="759"/>
    </location>
</feature>
<feature type="domain" description="Ig-like" evidence="16">
    <location>
        <begin position="902"/>
        <end position="987"/>
    </location>
</feature>
<dbReference type="EC" id="3.1.3.48" evidence="3"/>
<keyword evidence="9" id="KW-0675">Receptor</keyword>
<dbReference type="GO" id="GO:0004725">
    <property type="term" value="F:protein tyrosine phosphatase activity"/>
    <property type="evidence" value="ECO:0007669"/>
    <property type="project" value="UniProtKB-EC"/>
</dbReference>
<evidence type="ECO:0000256" key="1">
    <source>
        <dbReference type="ARBA" id="ARBA00004167"/>
    </source>
</evidence>
<dbReference type="InterPro" id="IPR013098">
    <property type="entry name" value="Ig_I-set"/>
</dbReference>
<dbReference type="InParanoid" id="A0A1X7TUQ0"/>
<evidence type="ECO:0000256" key="5">
    <source>
        <dbReference type="ARBA" id="ARBA00022737"/>
    </source>
</evidence>
<keyword evidence="5" id="KW-0677">Repeat</keyword>
<dbReference type="OrthoDB" id="5983454at2759"/>
<dbReference type="SUPFAM" id="SSF52799">
    <property type="entry name" value="(Phosphotyrosine protein) phosphatases II"/>
    <property type="match status" value="2"/>
</dbReference>
<dbReference type="InterPro" id="IPR036179">
    <property type="entry name" value="Ig-like_dom_sf"/>
</dbReference>
<dbReference type="PROSITE" id="PS50055">
    <property type="entry name" value="TYR_PHOSPHATASE_PTP"/>
    <property type="match status" value="2"/>
</dbReference>
<comment type="similarity">
    <text evidence="2">Belongs to the protein-tyrosine phosphatase family.</text>
</comment>
<dbReference type="eggNOG" id="KOG4228">
    <property type="taxonomic scope" value="Eukaryota"/>
</dbReference>
<dbReference type="InterPro" id="IPR016130">
    <property type="entry name" value="Tyr_Pase_AS"/>
</dbReference>
<dbReference type="Pfam" id="PF07679">
    <property type="entry name" value="I-set"/>
    <property type="match status" value="1"/>
</dbReference>
<evidence type="ECO:0000256" key="11">
    <source>
        <dbReference type="SAM" id="MobiDB-lite"/>
    </source>
</evidence>
<evidence type="ECO:0000256" key="10">
    <source>
        <dbReference type="ARBA" id="ARBA00051722"/>
    </source>
</evidence>
<dbReference type="Gene3D" id="2.60.40.10">
    <property type="entry name" value="Immunoglobulins"/>
    <property type="match status" value="5"/>
</dbReference>
<dbReference type="SUPFAM" id="SSF48726">
    <property type="entry name" value="Immunoglobulin"/>
    <property type="match status" value="1"/>
</dbReference>
<dbReference type="InterPro" id="IPR007110">
    <property type="entry name" value="Ig-like_dom"/>
</dbReference>
<evidence type="ECO:0000256" key="4">
    <source>
        <dbReference type="ARBA" id="ARBA00022729"/>
    </source>
</evidence>
<reference evidence="18" key="1">
    <citation type="submission" date="2017-05" db="UniProtKB">
        <authorList>
            <consortium name="EnsemblMetazoa"/>
        </authorList>
    </citation>
    <scope>IDENTIFICATION</scope>
</reference>
<evidence type="ECO:0000256" key="9">
    <source>
        <dbReference type="ARBA" id="ARBA00023170"/>
    </source>
</evidence>
<organism evidence="18">
    <name type="scientific">Amphimedon queenslandica</name>
    <name type="common">Sponge</name>
    <dbReference type="NCBI Taxonomy" id="400682"/>
    <lineage>
        <taxon>Eukaryota</taxon>
        <taxon>Metazoa</taxon>
        <taxon>Porifera</taxon>
        <taxon>Demospongiae</taxon>
        <taxon>Heteroscleromorpha</taxon>
        <taxon>Haplosclerida</taxon>
        <taxon>Niphatidae</taxon>
        <taxon>Amphimedon</taxon>
    </lineage>
</organism>
<evidence type="ECO:0000259" key="17">
    <source>
        <dbReference type="PROSITE" id="PS50853"/>
    </source>
</evidence>
<feature type="region of interest" description="Disordered" evidence="11">
    <location>
        <begin position="793"/>
        <end position="813"/>
    </location>
</feature>